<organism evidence="2 3">
    <name type="scientific">OM182 bacterium MED-G24</name>
    <dbReference type="NCBI Taxonomy" id="1986255"/>
    <lineage>
        <taxon>Bacteria</taxon>
        <taxon>Pseudomonadati</taxon>
        <taxon>Pseudomonadota</taxon>
        <taxon>Gammaproteobacteria</taxon>
        <taxon>OMG group</taxon>
        <taxon>OM182 clade</taxon>
    </lineage>
</organism>
<sequence>MSGVMLFCFYMTFIYMPFDMFLKPVEQDEEVWFGIVLHGWYAKATEPLHWVIYAAGAWGFYHMRGWMTPWAALYTLQVAIAMLVFSGIDPRGAGWLWGLLLASVFCGLAAALWFSRAHFGEHD</sequence>
<proteinExistence type="predicted"/>
<gene>
    <name evidence="2" type="ORF">CNE99_05295</name>
</gene>
<dbReference type="AlphaFoldDB" id="A0A2A5WTP8"/>
<dbReference type="EMBL" id="NTKD01000022">
    <property type="protein sequence ID" value="PDH39584.1"/>
    <property type="molecule type" value="Genomic_DNA"/>
</dbReference>
<protein>
    <submittedName>
        <fullName evidence="2">Uncharacterized protein</fullName>
    </submittedName>
</protein>
<keyword evidence="1" id="KW-1133">Transmembrane helix</keyword>
<keyword evidence="1" id="KW-0472">Membrane</keyword>
<evidence type="ECO:0000256" key="1">
    <source>
        <dbReference type="SAM" id="Phobius"/>
    </source>
</evidence>
<accession>A0A2A5WTP8</accession>
<dbReference type="Proteomes" id="UP000219327">
    <property type="component" value="Unassembled WGS sequence"/>
</dbReference>
<comment type="caution">
    <text evidence="2">The sequence shown here is derived from an EMBL/GenBank/DDBJ whole genome shotgun (WGS) entry which is preliminary data.</text>
</comment>
<evidence type="ECO:0000313" key="2">
    <source>
        <dbReference type="EMBL" id="PDH39584.1"/>
    </source>
</evidence>
<feature type="transmembrane region" description="Helical" evidence="1">
    <location>
        <begin position="70"/>
        <end position="88"/>
    </location>
</feature>
<keyword evidence="1" id="KW-0812">Transmembrane</keyword>
<name>A0A2A5WTP8_9GAMM</name>
<reference evidence="2 3" key="1">
    <citation type="submission" date="2017-08" db="EMBL/GenBank/DDBJ databases">
        <title>Fine stratification of microbial communities through a metagenomic profile of the photic zone.</title>
        <authorList>
            <person name="Haro-Moreno J.M."/>
            <person name="Lopez-Perez M."/>
            <person name="De La Torre J."/>
            <person name="Picazo A."/>
            <person name="Camacho A."/>
            <person name="Rodriguez-Valera F."/>
        </authorList>
    </citation>
    <scope>NUCLEOTIDE SEQUENCE [LARGE SCALE GENOMIC DNA]</scope>
    <source>
        <strain evidence="2">MED-G24</strain>
    </source>
</reference>
<feature type="transmembrane region" description="Helical" evidence="1">
    <location>
        <begin position="94"/>
        <end position="114"/>
    </location>
</feature>
<evidence type="ECO:0000313" key="3">
    <source>
        <dbReference type="Proteomes" id="UP000219327"/>
    </source>
</evidence>